<accession>A0A1I1S8Q9</accession>
<dbReference type="SUPFAM" id="SSF56219">
    <property type="entry name" value="DNase I-like"/>
    <property type="match status" value="1"/>
</dbReference>
<dbReference type="GO" id="GO:0004519">
    <property type="term" value="F:endonuclease activity"/>
    <property type="evidence" value="ECO:0007669"/>
    <property type="project" value="UniProtKB-KW"/>
</dbReference>
<protein>
    <submittedName>
        <fullName evidence="2">Metal-dependent hydrolase, endonuclease/exonuclease/phosphatase family</fullName>
    </submittedName>
</protein>
<dbReference type="GO" id="GO:0004527">
    <property type="term" value="F:exonuclease activity"/>
    <property type="evidence" value="ECO:0007669"/>
    <property type="project" value="UniProtKB-KW"/>
</dbReference>
<evidence type="ECO:0000313" key="3">
    <source>
        <dbReference type="Proteomes" id="UP000199207"/>
    </source>
</evidence>
<evidence type="ECO:0000259" key="1">
    <source>
        <dbReference type="Pfam" id="PF03372"/>
    </source>
</evidence>
<keyword evidence="2" id="KW-0540">Nuclease</keyword>
<keyword evidence="2" id="KW-0378">Hydrolase</keyword>
<dbReference type="RefSeq" id="WP_245834417.1">
    <property type="nucleotide sequence ID" value="NZ_FOLM01000015.1"/>
</dbReference>
<reference evidence="2 3" key="1">
    <citation type="submission" date="2016-10" db="EMBL/GenBank/DDBJ databases">
        <authorList>
            <person name="de Groot N.N."/>
        </authorList>
    </citation>
    <scope>NUCLEOTIDE SEQUENCE [LARGE SCALE GENOMIC DNA]</scope>
    <source>
        <strain evidence="2 3">CGMCC 4.5739</strain>
    </source>
</reference>
<name>A0A1I1S8Q9_9ACTN</name>
<dbReference type="Proteomes" id="UP000199207">
    <property type="component" value="Unassembled WGS sequence"/>
</dbReference>
<organism evidence="2 3">
    <name type="scientific">Streptomyces aidingensis</name>
    <dbReference type="NCBI Taxonomy" id="910347"/>
    <lineage>
        <taxon>Bacteria</taxon>
        <taxon>Bacillati</taxon>
        <taxon>Actinomycetota</taxon>
        <taxon>Actinomycetes</taxon>
        <taxon>Kitasatosporales</taxon>
        <taxon>Streptomycetaceae</taxon>
        <taxon>Streptomyces</taxon>
    </lineage>
</organism>
<dbReference type="Gene3D" id="3.60.10.10">
    <property type="entry name" value="Endonuclease/exonuclease/phosphatase"/>
    <property type="match status" value="1"/>
</dbReference>
<dbReference type="Pfam" id="PF03372">
    <property type="entry name" value="Exo_endo_phos"/>
    <property type="match status" value="1"/>
</dbReference>
<dbReference type="InterPro" id="IPR005135">
    <property type="entry name" value="Endo/exonuclease/phosphatase"/>
</dbReference>
<sequence length="280" mass="30821">MTIVRFVSWNLGNGGIDAGGDETRRKSQIGIAAELGADVLALQELTNWDEGDWWRLWELADSLGMVPLPPVTSRIGDGHNHLALLFRPEAVRVLRYRPDVGKGAFHHGLARARLAVEGQEFAVLATHLAYSDGDTRLREARWLTDNAGSFPGRPDSAVLMGDLNTLAEQDPEPDWTLVPRNLHARYRLVHADGSFGPADRRALRVLLNAGWTDPQTRVDRSRAATVGYWYANEPVPLRLDHILTTGRIRPLSYTTCDTPDTRAASDHLPVALTAAIGGSQ</sequence>
<dbReference type="InterPro" id="IPR036691">
    <property type="entry name" value="Endo/exonu/phosph_ase_sf"/>
</dbReference>
<keyword evidence="2" id="KW-0255">Endonuclease</keyword>
<dbReference type="AlphaFoldDB" id="A0A1I1S8Q9"/>
<evidence type="ECO:0000313" key="2">
    <source>
        <dbReference type="EMBL" id="SFD42787.1"/>
    </source>
</evidence>
<feature type="domain" description="Endonuclease/exonuclease/phosphatase" evidence="1">
    <location>
        <begin position="7"/>
        <end position="267"/>
    </location>
</feature>
<gene>
    <name evidence="2" type="ORF">SAMN05421773_11521</name>
</gene>
<keyword evidence="3" id="KW-1185">Reference proteome</keyword>
<dbReference type="STRING" id="910347.SAMN05421773_11521"/>
<dbReference type="EMBL" id="FOLM01000015">
    <property type="protein sequence ID" value="SFD42787.1"/>
    <property type="molecule type" value="Genomic_DNA"/>
</dbReference>
<proteinExistence type="predicted"/>
<keyword evidence="2" id="KW-0269">Exonuclease</keyword>